<organism evidence="2 3">
    <name type="scientific">Hyaloperonospora arabidopsidis (strain Emoy2)</name>
    <name type="common">Downy mildew agent</name>
    <name type="synonym">Peronospora arabidopsidis</name>
    <dbReference type="NCBI Taxonomy" id="559515"/>
    <lineage>
        <taxon>Eukaryota</taxon>
        <taxon>Sar</taxon>
        <taxon>Stramenopiles</taxon>
        <taxon>Oomycota</taxon>
        <taxon>Peronosporomycetes</taxon>
        <taxon>Peronosporales</taxon>
        <taxon>Peronosporaceae</taxon>
        <taxon>Hyaloperonospora</taxon>
    </lineage>
</organism>
<name>M4B6L8_HYAAE</name>
<accession>M4B6L8</accession>
<proteinExistence type="predicted"/>
<evidence type="ECO:0000313" key="2">
    <source>
        <dbReference type="EnsemblProtists" id="HpaP801919"/>
    </source>
</evidence>
<dbReference type="EnsemblProtists" id="HpaT801919">
    <property type="protein sequence ID" value="HpaP801919"/>
    <property type="gene ID" value="HpaG801919"/>
</dbReference>
<dbReference type="InParanoid" id="M4B6L8"/>
<dbReference type="Proteomes" id="UP000011713">
    <property type="component" value="Unassembled WGS sequence"/>
</dbReference>
<protein>
    <submittedName>
        <fullName evidence="2">Uncharacterized protein</fullName>
    </submittedName>
</protein>
<sequence length="229" mass="25494">MNKESEKDDSRKKDAVGISRSPLQSRNDSDNRNAGKAELRLMKRVHIERSGGKRDGKADTMISTSTRSRPLDKDELVKRLVGICDPSTSLFRLHRYVFDVLKVEVPSTDLLQLLRSRNEFQIRMVHHALPADTLCVRNPSRPGTDDVHCKKDDPRLGSCTCRPGSSPLQVPCESWACAIPHAVIVSSSSMELHLDNTAPSSSPRQDMPVDLADIIVAAQAVYDDMYECP</sequence>
<dbReference type="HOGENOM" id="CLU_1211775_0_0_1"/>
<evidence type="ECO:0000313" key="3">
    <source>
        <dbReference type="Proteomes" id="UP000011713"/>
    </source>
</evidence>
<dbReference type="VEuPathDB" id="FungiDB:HpaG801919"/>
<dbReference type="EMBL" id="JH598637">
    <property type="status" value="NOT_ANNOTATED_CDS"/>
    <property type="molecule type" value="Genomic_DNA"/>
</dbReference>
<evidence type="ECO:0000256" key="1">
    <source>
        <dbReference type="SAM" id="MobiDB-lite"/>
    </source>
</evidence>
<reference evidence="2" key="2">
    <citation type="submission" date="2015-06" db="UniProtKB">
        <authorList>
            <consortium name="EnsemblProtists"/>
        </authorList>
    </citation>
    <scope>IDENTIFICATION</scope>
    <source>
        <strain evidence="2">Emoy2</strain>
    </source>
</reference>
<feature type="compositionally biased region" description="Basic and acidic residues" evidence="1">
    <location>
        <begin position="27"/>
        <end position="41"/>
    </location>
</feature>
<feature type="region of interest" description="Disordered" evidence="1">
    <location>
        <begin position="1"/>
        <end position="41"/>
    </location>
</feature>
<feature type="compositionally biased region" description="Basic and acidic residues" evidence="1">
    <location>
        <begin position="1"/>
        <end position="15"/>
    </location>
</feature>
<reference evidence="3" key="1">
    <citation type="journal article" date="2010" name="Science">
        <title>Signatures of adaptation to obligate biotrophy in the Hyaloperonospora arabidopsidis genome.</title>
        <authorList>
            <person name="Baxter L."/>
            <person name="Tripathy S."/>
            <person name="Ishaque N."/>
            <person name="Boot N."/>
            <person name="Cabral A."/>
            <person name="Kemen E."/>
            <person name="Thines M."/>
            <person name="Ah-Fong A."/>
            <person name="Anderson R."/>
            <person name="Badejoko W."/>
            <person name="Bittner-Eddy P."/>
            <person name="Boore J.L."/>
            <person name="Chibucos M.C."/>
            <person name="Coates M."/>
            <person name="Dehal P."/>
            <person name="Delehaunty K."/>
            <person name="Dong S."/>
            <person name="Downton P."/>
            <person name="Dumas B."/>
            <person name="Fabro G."/>
            <person name="Fronick C."/>
            <person name="Fuerstenberg S.I."/>
            <person name="Fulton L."/>
            <person name="Gaulin E."/>
            <person name="Govers F."/>
            <person name="Hughes L."/>
            <person name="Humphray S."/>
            <person name="Jiang R.H."/>
            <person name="Judelson H."/>
            <person name="Kamoun S."/>
            <person name="Kyung K."/>
            <person name="Meijer H."/>
            <person name="Minx P."/>
            <person name="Morris P."/>
            <person name="Nelson J."/>
            <person name="Phuntumart V."/>
            <person name="Qutob D."/>
            <person name="Rehmany A."/>
            <person name="Rougon-Cardoso A."/>
            <person name="Ryden P."/>
            <person name="Torto-Alalibo T."/>
            <person name="Studholme D."/>
            <person name="Wang Y."/>
            <person name="Win J."/>
            <person name="Wood J."/>
            <person name="Clifton S.W."/>
            <person name="Rogers J."/>
            <person name="Van den Ackerveken G."/>
            <person name="Jones J.D."/>
            <person name="McDowell J.M."/>
            <person name="Beynon J."/>
            <person name="Tyler B.M."/>
        </authorList>
    </citation>
    <scope>NUCLEOTIDE SEQUENCE [LARGE SCALE GENOMIC DNA]</scope>
    <source>
        <strain evidence="3">Emoy2</strain>
    </source>
</reference>
<dbReference type="AlphaFoldDB" id="M4B6L8"/>
<keyword evidence="3" id="KW-1185">Reference proteome</keyword>